<accession>A0A8T1YXN0</accession>
<comment type="caution">
    <text evidence="9">The sequence shown here is derived from an EMBL/GenBank/DDBJ whole genome shotgun (WGS) entry which is preliminary data.</text>
</comment>
<evidence type="ECO:0000256" key="8">
    <source>
        <dbReference type="SAM" id="Phobius"/>
    </source>
</evidence>
<dbReference type="CDD" id="cd23995">
    <property type="entry name" value="Seipin_BSCL2_like"/>
    <property type="match status" value="1"/>
</dbReference>
<feature type="transmembrane region" description="Helical" evidence="8">
    <location>
        <begin position="81"/>
        <end position="113"/>
    </location>
</feature>
<keyword evidence="3" id="KW-0256">Endoplasmic reticulum</keyword>
<keyword evidence="10" id="KW-1185">Reference proteome</keyword>
<evidence type="ECO:0000256" key="1">
    <source>
        <dbReference type="ARBA" id="ARBA00004477"/>
    </source>
</evidence>
<evidence type="ECO:0000256" key="4">
    <source>
        <dbReference type="ARBA" id="ARBA00022989"/>
    </source>
</evidence>
<dbReference type="GO" id="GO:0006629">
    <property type="term" value="P:lipid metabolic process"/>
    <property type="evidence" value="ECO:0007669"/>
    <property type="project" value="UniProtKB-KW"/>
</dbReference>
<evidence type="ECO:0000256" key="7">
    <source>
        <dbReference type="SAM" id="MobiDB-lite"/>
    </source>
</evidence>
<gene>
    <name evidence="9" type="ORF">ISN45_Aa06g016050</name>
</gene>
<reference evidence="9 10" key="1">
    <citation type="submission" date="2020-12" db="EMBL/GenBank/DDBJ databases">
        <title>Concerted genomic and epigenomic changes stabilize Arabidopsis allopolyploids.</title>
        <authorList>
            <person name="Chen Z."/>
        </authorList>
    </citation>
    <scope>NUCLEOTIDE SEQUENCE [LARGE SCALE GENOMIC DNA]</scope>
    <source>
        <strain evidence="9">Allo738</strain>
        <tissue evidence="9">Leaf</tissue>
    </source>
</reference>
<dbReference type="PANTHER" id="PTHR21212:SF5">
    <property type="entry name" value="SEIPIN-1"/>
    <property type="match status" value="1"/>
</dbReference>
<dbReference type="GO" id="GO:0005789">
    <property type="term" value="C:endoplasmic reticulum membrane"/>
    <property type="evidence" value="ECO:0007669"/>
    <property type="project" value="UniProtKB-SubCell"/>
</dbReference>
<dbReference type="GO" id="GO:0140042">
    <property type="term" value="P:lipid droplet formation"/>
    <property type="evidence" value="ECO:0007669"/>
    <property type="project" value="UniProtKB-ARBA"/>
</dbReference>
<name>A0A8T1YXN0_9BRAS</name>
<dbReference type="AlphaFoldDB" id="A0A8T1YXN0"/>
<keyword evidence="2 8" id="KW-0812">Transmembrane</keyword>
<evidence type="ECO:0000313" key="10">
    <source>
        <dbReference type="Proteomes" id="UP000694240"/>
    </source>
</evidence>
<evidence type="ECO:0000313" key="9">
    <source>
        <dbReference type="EMBL" id="KAG7550858.1"/>
    </source>
</evidence>
<keyword evidence="4 8" id="KW-1133">Transmembrane helix</keyword>
<evidence type="ECO:0000256" key="2">
    <source>
        <dbReference type="ARBA" id="ARBA00022692"/>
    </source>
</evidence>
<sequence length="399" mass="45627">MKEQDNELKIPEPLRADWFMVLVTIQADLIYNALVVLSSPFFLLYRSYRRAVATVSAAEKAVKRAPSRIAGGAGRVVRRTWFGILGACHVSMVMVLALILAVVIGVGIVSLYVEKPVVVRDRLFFDYTEENPSAVFSFDKKKKSFSVPVGHSVHVSLVLWMPESEFNRRIGVFQLKVELLSLKGETIARSSQPCMLRFRSKPIRLARTFVMSVPLIAGIANEAQTMRIDALKHQEKWPRTKAVRATLVPRAQTWTLPQLYEAEIVINSKPPWIKRMAYNWKWTLCVWISMYLYVAILTALLWCFRPVLFPYTSSRITAESENLEIEVVEEEQEVMERRRRERRNQPRQRSFATTQKSIRAEARLAPRLEAGSLSGRPSPTLSVFPGGLQPPCEYRSSQR</sequence>
<dbReference type="InterPro" id="IPR009617">
    <property type="entry name" value="Seipin"/>
</dbReference>
<keyword evidence="6 8" id="KW-0472">Membrane</keyword>
<dbReference type="EMBL" id="JAEFBK010000011">
    <property type="protein sequence ID" value="KAG7550858.1"/>
    <property type="molecule type" value="Genomic_DNA"/>
</dbReference>
<evidence type="ECO:0000256" key="6">
    <source>
        <dbReference type="ARBA" id="ARBA00023136"/>
    </source>
</evidence>
<dbReference type="Proteomes" id="UP000694240">
    <property type="component" value="Chromosome 11"/>
</dbReference>
<feature type="compositionally biased region" description="Basic residues" evidence="7">
    <location>
        <begin position="337"/>
        <end position="346"/>
    </location>
</feature>
<evidence type="ECO:0000256" key="5">
    <source>
        <dbReference type="ARBA" id="ARBA00023098"/>
    </source>
</evidence>
<keyword evidence="5" id="KW-0443">Lipid metabolism</keyword>
<comment type="subcellular location">
    <subcellularLocation>
        <location evidence="1">Endoplasmic reticulum membrane</location>
        <topology evidence="1">Multi-pass membrane protein</topology>
    </subcellularLocation>
</comment>
<proteinExistence type="predicted"/>
<feature type="transmembrane region" description="Helical" evidence="8">
    <location>
        <begin position="282"/>
        <end position="302"/>
    </location>
</feature>
<organism evidence="9 10">
    <name type="scientific">Arabidopsis thaliana x Arabidopsis arenosa</name>
    <dbReference type="NCBI Taxonomy" id="1240361"/>
    <lineage>
        <taxon>Eukaryota</taxon>
        <taxon>Viridiplantae</taxon>
        <taxon>Streptophyta</taxon>
        <taxon>Embryophyta</taxon>
        <taxon>Tracheophyta</taxon>
        <taxon>Spermatophyta</taxon>
        <taxon>Magnoliopsida</taxon>
        <taxon>eudicotyledons</taxon>
        <taxon>Gunneridae</taxon>
        <taxon>Pentapetalae</taxon>
        <taxon>rosids</taxon>
        <taxon>malvids</taxon>
        <taxon>Brassicales</taxon>
        <taxon>Brassicaceae</taxon>
        <taxon>Camelineae</taxon>
        <taxon>Arabidopsis</taxon>
    </lineage>
</organism>
<feature type="region of interest" description="Disordered" evidence="7">
    <location>
        <begin position="337"/>
        <end position="399"/>
    </location>
</feature>
<dbReference type="PANTHER" id="PTHR21212">
    <property type="entry name" value="BERNARDINELLI-SEIP CONGENITAL LIPODYSTROPHY 2 HOMOLOG BSCL2 PROTEIN"/>
    <property type="match status" value="1"/>
</dbReference>
<feature type="transmembrane region" description="Helical" evidence="8">
    <location>
        <begin position="21"/>
        <end position="45"/>
    </location>
</feature>
<dbReference type="Pfam" id="PF06775">
    <property type="entry name" value="Seipin"/>
    <property type="match status" value="1"/>
</dbReference>
<evidence type="ECO:0000256" key="3">
    <source>
        <dbReference type="ARBA" id="ARBA00022824"/>
    </source>
</evidence>
<protein>
    <submittedName>
        <fullName evidence="9">Seipin family</fullName>
    </submittedName>
</protein>